<dbReference type="AlphaFoldDB" id="A0A369PRG9"/>
<feature type="region of interest" description="Disordered" evidence="2">
    <location>
        <begin position="263"/>
        <end position="291"/>
    </location>
</feature>
<keyword evidence="1" id="KW-0175">Coiled coil</keyword>
<dbReference type="PROSITE" id="PS51257">
    <property type="entry name" value="PROKAR_LIPOPROTEIN"/>
    <property type="match status" value="1"/>
</dbReference>
<dbReference type="RefSeq" id="WP_115404234.1">
    <property type="nucleotide sequence ID" value="NZ_QPKV01000008.1"/>
</dbReference>
<dbReference type="Proteomes" id="UP000253961">
    <property type="component" value="Unassembled WGS sequence"/>
</dbReference>
<sequence length="507" mass="55803">MKNCAPNLSLQKLISKNLLLFALILIFSCKKDKHEESIFENKNTTQLNQWYNGLIQQQDQSIFLYQLKPDWGSVYISKHNGQTVYEINCKNPNKFTFGKELTDDTKKQAQFEHTTIKLLLFQNSDNILSGAFMMIKATGNITKKLNYKDLPGFTGTVIYYTLTGKFANGWVYNSGNITHTIAPATDADLGSIKINADHTAFDRGEKLMLENINCVISAQPVYGQQCITIDPIPEIPESQSYTTCVWVIVDVSYTVQCYSTGGSEGGSGGGGYNPPVTPPPTVPEDPPKPDPCAKAKALNENTNYKDETNDLKNKVADVNLQREVGYIKKVGSPAVYSDPGTTGMLFNIPQIGELTDHSLEYITHTHYVDSTALSIFGFDDFFTFGKFLGSNKVADVNTFSLGVTTSYGTYTLVLDDWNIFNSYLQDTINDFSNSLKLYQSFNAATGGILETNSGSINEINLLKILKNSGIKLLKKDSSTGNFKVLTLDANGNLVIINCSGVGTGSVE</sequence>
<evidence type="ECO:0000313" key="3">
    <source>
        <dbReference type="EMBL" id="RDC55123.1"/>
    </source>
</evidence>
<accession>A0A369PRG9</accession>
<protein>
    <submittedName>
        <fullName evidence="3">Uncharacterized protein</fullName>
    </submittedName>
</protein>
<keyword evidence="4" id="KW-1185">Reference proteome</keyword>
<feature type="compositionally biased region" description="Pro residues" evidence="2">
    <location>
        <begin position="275"/>
        <end position="284"/>
    </location>
</feature>
<evidence type="ECO:0000313" key="4">
    <source>
        <dbReference type="Proteomes" id="UP000253961"/>
    </source>
</evidence>
<feature type="coiled-coil region" evidence="1">
    <location>
        <begin position="294"/>
        <end position="321"/>
    </location>
</feature>
<comment type="caution">
    <text evidence="3">The sequence shown here is derived from an EMBL/GenBank/DDBJ whole genome shotgun (WGS) entry which is preliminary data.</text>
</comment>
<organism evidence="3 4">
    <name type="scientific">Pedobacter chinensis</name>
    <dbReference type="NCBI Taxonomy" id="2282421"/>
    <lineage>
        <taxon>Bacteria</taxon>
        <taxon>Pseudomonadati</taxon>
        <taxon>Bacteroidota</taxon>
        <taxon>Sphingobacteriia</taxon>
        <taxon>Sphingobacteriales</taxon>
        <taxon>Sphingobacteriaceae</taxon>
        <taxon>Pedobacter</taxon>
    </lineage>
</organism>
<gene>
    <name evidence="3" type="ORF">DU508_18405</name>
</gene>
<dbReference type="EMBL" id="QPKV01000008">
    <property type="protein sequence ID" value="RDC55123.1"/>
    <property type="molecule type" value="Genomic_DNA"/>
</dbReference>
<name>A0A369PRG9_9SPHI</name>
<reference evidence="3 4" key="1">
    <citation type="submission" date="2018-07" db="EMBL/GenBank/DDBJ databases">
        <title>Pedobacter sp. nov., isolated from soil.</title>
        <authorList>
            <person name="Zhou L.Y."/>
            <person name="Du Z.J."/>
        </authorList>
    </citation>
    <scope>NUCLEOTIDE SEQUENCE [LARGE SCALE GENOMIC DNA]</scope>
    <source>
        <strain evidence="3 4">JDX94</strain>
    </source>
</reference>
<feature type="compositionally biased region" description="Gly residues" evidence="2">
    <location>
        <begin position="263"/>
        <end position="272"/>
    </location>
</feature>
<dbReference type="OrthoDB" id="923450at2"/>
<proteinExistence type="predicted"/>
<evidence type="ECO:0000256" key="2">
    <source>
        <dbReference type="SAM" id="MobiDB-lite"/>
    </source>
</evidence>
<evidence type="ECO:0000256" key="1">
    <source>
        <dbReference type="SAM" id="Coils"/>
    </source>
</evidence>